<keyword evidence="2" id="KW-1133">Transmembrane helix</keyword>
<evidence type="ECO:0000313" key="3">
    <source>
        <dbReference type="EMBL" id="TRX88692.1"/>
    </source>
</evidence>
<evidence type="ECO:0000256" key="2">
    <source>
        <dbReference type="SAM" id="Phobius"/>
    </source>
</evidence>
<comment type="similarity">
    <text evidence="1">Belongs to the ustYa family.</text>
</comment>
<dbReference type="STRING" id="2512241.A0A553HL66"/>
<sequence>MASDIKEYDALPRGSIDEWSTETATLPSHRRRFFLSNWTAILTSLLAVSITTNVFLIIKSAIQPELNESDCPSFYAGLKRDVPIRIVPKTEFTSDNLTEASLEWDKLLGDPGVVALSSDYVKEKKLHQALPFPWDEDKSVYFLQAYHNLHCLRTLFRYINYTETGVPTRIAASHAIHCLDQLRQDIVCNADDTPRYSWPNQDGTGFNQVKMCRSWEKLEQWALERTACFKKEDGVAGPMKDRFKSCPDGRVLWPTE</sequence>
<dbReference type="PANTHER" id="PTHR33365:SF6">
    <property type="entry name" value="OXIDASE USTYA"/>
    <property type="match status" value="1"/>
</dbReference>
<evidence type="ECO:0008006" key="5">
    <source>
        <dbReference type="Google" id="ProtNLM"/>
    </source>
</evidence>
<keyword evidence="4" id="KW-1185">Reference proteome</keyword>
<feature type="transmembrane region" description="Helical" evidence="2">
    <location>
        <begin position="38"/>
        <end position="58"/>
    </location>
</feature>
<keyword evidence="2" id="KW-0812">Transmembrane</keyword>
<comment type="caution">
    <text evidence="3">The sequence shown here is derived from an EMBL/GenBank/DDBJ whole genome shotgun (WGS) entry which is preliminary data.</text>
</comment>
<dbReference type="OrthoDB" id="3687641at2759"/>
<dbReference type="InterPro" id="IPR021765">
    <property type="entry name" value="UstYa-like"/>
</dbReference>
<dbReference type="AlphaFoldDB" id="A0A553HL66"/>
<gene>
    <name evidence="3" type="ORF">FHL15_010458</name>
</gene>
<evidence type="ECO:0000313" key="4">
    <source>
        <dbReference type="Proteomes" id="UP000319160"/>
    </source>
</evidence>
<keyword evidence="2" id="KW-0472">Membrane</keyword>
<evidence type="ECO:0000256" key="1">
    <source>
        <dbReference type="ARBA" id="ARBA00035112"/>
    </source>
</evidence>
<dbReference type="PANTHER" id="PTHR33365">
    <property type="entry name" value="YALI0B05434P"/>
    <property type="match status" value="1"/>
</dbReference>
<proteinExistence type="inferred from homology"/>
<accession>A0A553HL66</accession>
<dbReference type="GO" id="GO:0043386">
    <property type="term" value="P:mycotoxin biosynthetic process"/>
    <property type="evidence" value="ECO:0007669"/>
    <property type="project" value="InterPro"/>
</dbReference>
<dbReference type="Proteomes" id="UP000319160">
    <property type="component" value="Unassembled WGS sequence"/>
</dbReference>
<protein>
    <recommendedName>
        <fullName evidence="5">Tat pathway signal sequence</fullName>
    </recommendedName>
</protein>
<dbReference type="EMBL" id="VFLP01000082">
    <property type="protein sequence ID" value="TRX88692.1"/>
    <property type="molecule type" value="Genomic_DNA"/>
</dbReference>
<reference evidence="4" key="1">
    <citation type="submission" date="2019-06" db="EMBL/GenBank/DDBJ databases">
        <title>Draft genome sequence of the griseofulvin-producing fungus Xylaria cubensis strain G536.</title>
        <authorList>
            <person name="Mead M.E."/>
            <person name="Raja H.A."/>
            <person name="Steenwyk J.L."/>
            <person name="Knowles S.L."/>
            <person name="Oberlies N.H."/>
            <person name="Rokas A."/>
        </authorList>
    </citation>
    <scope>NUCLEOTIDE SEQUENCE [LARGE SCALE GENOMIC DNA]</scope>
    <source>
        <strain evidence="4">G536</strain>
    </source>
</reference>
<dbReference type="Pfam" id="PF11807">
    <property type="entry name" value="UstYa"/>
    <property type="match status" value="1"/>
</dbReference>
<name>A0A553HL66_9PEZI</name>
<organism evidence="3 4">
    <name type="scientific">Xylaria flabelliformis</name>
    <dbReference type="NCBI Taxonomy" id="2512241"/>
    <lineage>
        <taxon>Eukaryota</taxon>
        <taxon>Fungi</taxon>
        <taxon>Dikarya</taxon>
        <taxon>Ascomycota</taxon>
        <taxon>Pezizomycotina</taxon>
        <taxon>Sordariomycetes</taxon>
        <taxon>Xylariomycetidae</taxon>
        <taxon>Xylariales</taxon>
        <taxon>Xylariaceae</taxon>
        <taxon>Xylaria</taxon>
    </lineage>
</organism>